<comment type="caution">
    <text evidence="2">The sequence shown here is derived from an EMBL/GenBank/DDBJ whole genome shotgun (WGS) entry which is preliminary data.</text>
</comment>
<dbReference type="NCBIfam" id="TIGR03083">
    <property type="entry name" value="maleylpyruvate isomerase family mycothiol-dependent enzyme"/>
    <property type="match status" value="1"/>
</dbReference>
<dbReference type="SUPFAM" id="SSF109854">
    <property type="entry name" value="DinB/YfiT-like putative metalloenzymes"/>
    <property type="match status" value="1"/>
</dbReference>
<feature type="domain" description="Mycothiol-dependent maleylpyruvate isomerase metal-binding" evidence="1">
    <location>
        <begin position="19"/>
        <end position="155"/>
    </location>
</feature>
<dbReference type="InterPro" id="IPR024344">
    <property type="entry name" value="MDMPI_metal-binding"/>
</dbReference>
<sequence length="287" mass="30842">MPMHPAAPSDLHGLVEAFAQTAQAVVDLGRSCSEEDFARETECPGWTIKDQISHVAGVEAWLEGHRDPKVDVPPYEHVRNELGQKVESAVEVRRGRSGHDVLSELEHVLPQRLATLRSPGLTDSSIIPGPFGPERAATVALMRAFDVWAHEQDIRTALKRPGNLDSPAAAVFVNAALIQLPKLVARRAGLEPGSTVILDVTGPVVARAGVRVDTGDDGRPHGHAMFTGEHVDETVPHLEGPTVSISMSTDAFTRRAAGRRAVADTAYTVVGDEAMARRVLEALVVTH</sequence>
<protein>
    <submittedName>
        <fullName evidence="2">Uncharacterized protein (TIGR03083 family)</fullName>
    </submittedName>
</protein>
<dbReference type="EMBL" id="VFOQ01000002">
    <property type="protein sequence ID" value="TQL56804.1"/>
    <property type="molecule type" value="Genomic_DNA"/>
</dbReference>
<dbReference type="Proteomes" id="UP000319514">
    <property type="component" value="Unassembled WGS sequence"/>
</dbReference>
<gene>
    <name evidence="2" type="ORF">FB474_3565</name>
</gene>
<name>A0A542Z8Y3_9MICO</name>
<accession>A0A542Z8Y3</accession>
<reference evidence="2 3" key="1">
    <citation type="submission" date="2019-06" db="EMBL/GenBank/DDBJ databases">
        <title>Sequencing the genomes of 1000 actinobacteria strains.</title>
        <authorList>
            <person name="Klenk H.-P."/>
        </authorList>
    </citation>
    <scope>NUCLEOTIDE SEQUENCE [LARGE SCALE GENOMIC DNA]</scope>
    <source>
        <strain evidence="2 3">DSM 18082</strain>
    </source>
</reference>
<evidence type="ECO:0000313" key="2">
    <source>
        <dbReference type="EMBL" id="TQL56804.1"/>
    </source>
</evidence>
<evidence type="ECO:0000313" key="3">
    <source>
        <dbReference type="Proteomes" id="UP000319514"/>
    </source>
</evidence>
<dbReference type="AlphaFoldDB" id="A0A542Z8Y3"/>
<keyword evidence="3" id="KW-1185">Reference proteome</keyword>
<dbReference type="InterPro" id="IPR034660">
    <property type="entry name" value="DinB/YfiT-like"/>
</dbReference>
<dbReference type="GO" id="GO:0046872">
    <property type="term" value="F:metal ion binding"/>
    <property type="evidence" value="ECO:0007669"/>
    <property type="project" value="InterPro"/>
</dbReference>
<dbReference type="Pfam" id="PF11716">
    <property type="entry name" value="MDMPI_N"/>
    <property type="match status" value="1"/>
</dbReference>
<organism evidence="2 3">
    <name type="scientific">Oryzihumus leptocrescens</name>
    <dbReference type="NCBI Taxonomy" id="297536"/>
    <lineage>
        <taxon>Bacteria</taxon>
        <taxon>Bacillati</taxon>
        <taxon>Actinomycetota</taxon>
        <taxon>Actinomycetes</taxon>
        <taxon>Micrococcales</taxon>
        <taxon>Intrasporangiaceae</taxon>
        <taxon>Oryzihumus</taxon>
    </lineage>
</organism>
<dbReference type="Gene3D" id="1.20.120.450">
    <property type="entry name" value="dinb family like domain"/>
    <property type="match status" value="1"/>
</dbReference>
<dbReference type="InterPro" id="IPR017517">
    <property type="entry name" value="Maleyloyr_isom"/>
</dbReference>
<evidence type="ECO:0000259" key="1">
    <source>
        <dbReference type="Pfam" id="PF11716"/>
    </source>
</evidence>
<dbReference type="RefSeq" id="WP_246092594.1">
    <property type="nucleotide sequence ID" value="NZ_BAAAKX010000008.1"/>
</dbReference>
<proteinExistence type="predicted"/>